<proteinExistence type="predicted"/>
<reference evidence="1 2" key="1">
    <citation type="submission" date="2018-10" db="EMBL/GenBank/DDBJ databases">
        <title>A high-quality apple genome assembly.</title>
        <authorList>
            <person name="Hu J."/>
        </authorList>
    </citation>
    <scope>NUCLEOTIDE SEQUENCE [LARGE SCALE GENOMIC DNA]</scope>
    <source>
        <strain evidence="2">cv. HFTH1</strain>
        <tissue evidence="1">Young leaf</tissue>
    </source>
</reference>
<accession>A0A498I5K2</accession>
<evidence type="ECO:0000313" key="2">
    <source>
        <dbReference type="Proteomes" id="UP000290289"/>
    </source>
</evidence>
<gene>
    <name evidence="1" type="ORF">DVH24_002304</name>
</gene>
<comment type="caution">
    <text evidence="1">The sequence shown here is derived from an EMBL/GenBank/DDBJ whole genome shotgun (WGS) entry which is preliminary data.</text>
</comment>
<dbReference type="Proteomes" id="UP000290289">
    <property type="component" value="Chromosome 13"/>
</dbReference>
<evidence type="ECO:0000313" key="1">
    <source>
        <dbReference type="EMBL" id="RXH78786.1"/>
    </source>
</evidence>
<sequence>MIGHATDICPSLVDQGGFKQANVLGGFQGNKGKSMIHSPTPIMQDGAIIHTLSGRIKTMGNNLPQTTLIIHLASFKQGCKHHISLFNNNNKLHKRTKAIENLEIQMSQLANLMGNNTNRESCLTKLQLQR</sequence>
<name>A0A498I5K2_MALDO</name>
<dbReference type="EMBL" id="RDQH01000339">
    <property type="protein sequence ID" value="RXH78786.1"/>
    <property type="molecule type" value="Genomic_DNA"/>
</dbReference>
<dbReference type="AlphaFoldDB" id="A0A498I5K2"/>
<protein>
    <submittedName>
        <fullName evidence="1">Uncharacterized protein</fullName>
    </submittedName>
</protein>
<organism evidence="1 2">
    <name type="scientific">Malus domestica</name>
    <name type="common">Apple</name>
    <name type="synonym">Pyrus malus</name>
    <dbReference type="NCBI Taxonomy" id="3750"/>
    <lineage>
        <taxon>Eukaryota</taxon>
        <taxon>Viridiplantae</taxon>
        <taxon>Streptophyta</taxon>
        <taxon>Embryophyta</taxon>
        <taxon>Tracheophyta</taxon>
        <taxon>Spermatophyta</taxon>
        <taxon>Magnoliopsida</taxon>
        <taxon>eudicotyledons</taxon>
        <taxon>Gunneridae</taxon>
        <taxon>Pentapetalae</taxon>
        <taxon>rosids</taxon>
        <taxon>fabids</taxon>
        <taxon>Rosales</taxon>
        <taxon>Rosaceae</taxon>
        <taxon>Amygdaloideae</taxon>
        <taxon>Maleae</taxon>
        <taxon>Malus</taxon>
    </lineage>
</organism>
<keyword evidence="2" id="KW-1185">Reference proteome</keyword>